<reference evidence="2" key="1">
    <citation type="submission" date="2021-01" db="EMBL/GenBank/DDBJ databases">
        <authorList>
            <person name="Lovell J.T."/>
            <person name="Bentley N."/>
            <person name="Bhattarai G."/>
            <person name="Jenkins J.W."/>
            <person name="Sreedasyam A."/>
            <person name="Alarcon Y."/>
            <person name="Bock C."/>
            <person name="Boston L."/>
            <person name="Carlson J."/>
            <person name="Cervantes K."/>
            <person name="Clermont K."/>
            <person name="Krom N."/>
            <person name="Kubenka K."/>
            <person name="Mamidi S."/>
            <person name="Mattison C."/>
            <person name="Monteros M."/>
            <person name="Pisani C."/>
            <person name="Plott C."/>
            <person name="Rajasekar S."/>
            <person name="Rhein H.S."/>
            <person name="Rohla C."/>
            <person name="Song M."/>
            <person name="Hilaire R.S."/>
            <person name="Shu S."/>
            <person name="Wells L."/>
            <person name="Wang X."/>
            <person name="Webber J."/>
            <person name="Heerema R.J."/>
            <person name="Klein P."/>
            <person name="Conner P."/>
            <person name="Grauke L."/>
            <person name="Grimwood J."/>
            <person name="Schmutz J."/>
            <person name="Randall J.J."/>
        </authorList>
    </citation>
    <scope>NUCLEOTIDE SEQUENCE</scope>
    <source>
        <tissue evidence="2">Leaf</tissue>
    </source>
</reference>
<protein>
    <submittedName>
        <fullName evidence="2">Uncharacterized protein</fullName>
    </submittedName>
</protein>
<keyword evidence="1" id="KW-1133">Transmembrane helix</keyword>
<comment type="caution">
    <text evidence="2">The sequence shown here is derived from an EMBL/GenBank/DDBJ whole genome shotgun (WGS) entry which is preliminary data.</text>
</comment>
<organism evidence="2 3">
    <name type="scientific">Carya illinoinensis</name>
    <name type="common">Pecan</name>
    <dbReference type="NCBI Taxonomy" id="32201"/>
    <lineage>
        <taxon>Eukaryota</taxon>
        <taxon>Viridiplantae</taxon>
        <taxon>Streptophyta</taxon>
        <taxon>Embryophyta</taxon>
        <taxon>Tracheophyta</taxon>
        <taxon>Spermatophyta</taxon>
        <taxon>Magnoliopsida</taxon>
        <taxon>eudicotyledons</taxon>
        <taxon>Gunneridae</taxon>
        <taxon>Pentapetalae</taxon>
        <taxon>rosids</taxon>
        <taxon>fabids</taxon>
        <taxon>Fagales</taxon>
        <taxon>Juglandaceae</taxon>
        <taxon>Carya</taxon>
    </lineage>
</organism>
<evidence type="ECO:0000313" key="3">
    <source>
        <dbReference type="Proteomes" id="UP000811246"/>
    </source>
</evidence>
<evidence type="ECO:0000256" key="1">
    <source>
        <dbReference type="SAM" id="Phobius"/>
    </source>
</evidence>
<evidence type="ECO:0000313" key="2">
    <source>
        <dbReference type="EMBL" id="KAG6714130.1"/>
    </source>
</evidence>
<gene>
    <name evidence="2" type="ORF">I3842_05G187600</name>
</gene>
<proteinExistence type="predicted"/>
<dbReference type="EMBL" id="CM031829">
    <property type="protein sequence ID" value="KAG6714130.1"/>
    <property type="molecule type" value="Genomic_DNA"/>
</dbReference>
<keyword evidence="1" id="KW-0472">Membrane</keyword>
<accession>A0A922F4V3</accession>
<feature type="transmembrane region" description="Helical" evidence="1">
    <location>
        <begin position="6"/>
        <end position="26"/>
    </location>
</feature>
<sequence length="145" mass="16959">MNCFILFSPSVVSLSFSPLFFTLLSFPLRVFLKNEKLSLWICRFLKIGERRSLEIHQVAEEIEIEIGKKTIIILVVPTLLATKGEEVNTLILHKSAPKKFQEKFQYTVSEELPEHPSSFPNPETFVTSYPFQFFFFLRMFHLLLI</sequence>
<dbReference type="Proteomes" id="UP000811246">
    <property type="component" value="Chromosome 5"/>
</dbReference>
<name>A0A922F4V3_CARIL</name>
<keyword evidence="1" id="KW-0812">Transmembrane</keyword>
<dbReference type="AlphaFoldDB" id="A0A922F4V3"/>